<feature type="domain" description="Trafficking protein particle complex II-specific subunit 65 IgD3" evidence="11">
    <location>
        <begin position="1361"/>
        <end position="1425"/>
    </location>
</feature>
<evidence type="ECO:0000313" key="13">
    <source>
        <dbReference type="Proteomes" id="UP001050691"/>
    </source>
</evidence>
<evidence type="ECO:0008006" key="14">
    <source>
        <dbReference type="Google" id="ProtNLM"/>
    </source>
</evidence>
<dbReference type="EMBL" id="BPWL01000003">
    <property type="protein sequence ID" value="GJJ08762.1"/>
    <property type="molecule type" value="Genomic_DNA"/>
</dbReference>
<feature type="region of interest" description="Disordered" evidence="8">
    <location>
        <begin position="1"/>
        <end position="20"/>
    </location>
</feature>
<comment type="similarity">
    <text evidence="2">Belongs to the amino acid/polyamine transporter 2 family.</text>
</comment>
<keyword evidence="3" id="KW-0813">Transport</keyword>
<evidence type="ECO:0000259" key="11">
    <source>
        <dbReference type="Pfam" id="PF12735"/>
    </source>
</evidence>
<keyword evidence="5" id="KW-0029">Amino-acid transport</keyword>
<keyword evidence="7 9" id="KW-0472">Membrane</keyword>
<feature type="transmembrane region" description="Helical" evidence="9">
    <location>
        <begin position="287"/>
        <end position="312"/>
    </location>
</feature>
<feature type="transmembrane region" description="Helical" evidence="9">
    <location>
        <begin position="247"/>
        <end position="267"/>
    </location>
</feature>
<feature type="compositionally biased region" description="Polar residues" evidence="8">
    <location>
        <begin position="1208"/>
        <end position="1222"/>
    </location>
</feature>
<feature type="transmembrane region" description="Helical" evidence="9">
    <location>
        <begin position="203"/>
        <end position="221"/>
    </location>
</feature>
<comment type="caution">
    <text evidence="12">The sequence shown here is derived from an EMBL/GenBank/DDBJ whole genome shotgun (WGS) entry which is preliminary data.</text>
</comment>
<feature type="transmembrane region" description="Helical" evidence="9">
    <location>
        <begin position="351"/>
        <end position="372"/>
    </location>
</feature>
<dbReference type="GO" id="GO:0015179">
    <property type="term" value="F:L-amino acid transmembrane transporter activity"/>
    <property type="evidence" value="ECO:0007669"/>
    <property type="project" value="TreeGrafter"/>
</dbReference>
<evidence type="ECO:0000256" key="9">
    <source>
        <dbReference type="SAM" id="Phobius"/>
    </source>
</evidence>
<feature type="transmembrane region" description="Helical" evidence="9">
    <location>
        <begin position="428"/>
        <end position="447"/>
    </location>
</feature>
<reference evidence="12" key="1">
    <citation type="submission" date="2021-10" db="EMBL/GenBank/DDBJ databases">
        <title>De novo Genome Assembly of Clathrus columnatus (Basidiomycota, Fungi) Using Illumina and Nanopore Sequence Data.</title>
        <authorList>
            <person name="Ogiso-Tanaka E."/>
            <person name="Itagaki H."/>
            <person name="Hosoya T."/>
            <person name="Hosaka K."/>
        </authorList>
    </citation>
    <scope>NUCLEOTIDE SEQUENCE</scope>
    <source>
        <strain evidence="12">MO-923</strain>
    </source>
</reference>
<evidence type="ECO:0000256" key="4">
    <source>
        <dbReference type="ARBA" id="ARBA00022692"/>
    </source>
</evidence>
<evidence type="ECO:0000256" key="1">
    <source>
        <dbReference type="ARBA" id="ARBA00004141"/>
    </source>
</evidence>
<dbReference type="InterPro" id="IPR055420">
    <property type="entry name" value="IgD3_Trs65"/>
</dbReference>
<keyword evidence="13" id="KW-1185">Reference proteome</keyword>
<evidence type="ECO:0000256" key="6">
    <source>
        <dbReference type="ARBA" id="ARBA00022989"/>
    </source>
</evidence>
<feature type="region of interest" description="Disordered" evidence="8">
    <location>
        <begin position="669"/>
        <end position="689"/>
    </location>
</feature>
<feature type="region of interest" description="Disordered" evidence="8">
    <location>
        <begin position="467"/>
        <end position="498"/>
    </location>
</feature>
<feature type="region of interest" description="Disordered" evidence="8">
    <location>
        <begin position="1104"/>
        <end position="1125"/>
    </location>
</feature>
<keyword evidence="4 9" id="KW-0812">Transmembrane</keyword>
<feature type="region of interest" description="Disordered" evidence="8">
    <location>
        <begin position="1180"/>
        <end position="1199"/>
    </location>
</feature>
<evidence type="ECO:0000256" key="3">
    <source>
        <dbReference type="ARBA" id="ARBA00022448"/>
    </source>
</evidence>
<evidence type="ECO:0000256" key="2">
    <source>
        <dbReference type="ARBA" id="ARBA00008066"/>
    </source>
</evidence>
<name>A0AAV5A2A1_9AGAM</name>
<evidence type="ECO:0000256" key="7">
    <source>
        <dbReference type="ARBA" id="ARBA00023136"/>
    </source>
</evidence>
<protein>
    <recommendedName>
        <fullName evidence="14">Amino acid transporter transmembrane domain-containing protein</fullName>
    </recommendedName>
</protein>
<feature type="transmembrane region" description="Helical" evidence="9">
    <location>
        <begin position="384"/>
        <end position="407"/>
    </location>
</feature>
<feature type="domain" description="Amino acid transporter transmembrane" evidence="10">
    <location>
        <begin position="168"/>
        <end position="461"/>
    </location>
</feature>
<dbReference type="Proteomes" id="UP001050691">
    <property type="component" value="Unassembled WGS sequence"/>
</dbReference>
<dbReference type="Pfam" id="PF01490">
    <property type="entry name" value="Aa_trans"/>
    <property type="match status" value="1"/>
</dbReference>
<dbReference type="InterPro" id="IPR013057">
    <property type="entry name" value="AA_transpt_TM"/>
</dbReference>
<feature type="compositionally biased region" description="Polar residues" evidence="8">
    <location>
        <begin position="1180"/>
        <end position="1193"/>
    </location>
</feature>
<accession>A0AAV5A2A1</accession>
<proteinExistence type="inferred from homology"/>
<dbReference type="PANTHER" id="PTHR22950:SF692">
    <property type="entry name" value="TRANSMEMBRANE AMINO ACID TRANSPORTER FAMILY PROTEIN"/>
    <property type="match status" value="1"/>
</dbReference>
<dbReference type="GO" id="GO:0005774">
    <property type="term" value="C:vacuolar membrane"/>
    <property type="evidence" value="ECO:0007669"/>
    <property type="project" value="TreeGrafter"/>
</dbReference>
<sequence length="1440" mass="159694">MSKASSSRYTHILSDGKPPAKPELVAGVKDRARHSIAIGPFKIFSVQTFLSSSHIATRDAFPEHWRHDEENGVSESNNNLNENALLGDDMLTSHQEDYLDPLWDEGVNPCVPSKSSRAGNERTPLLRRVPSQQMSERFVNGKNHLLLRKTSTLSVASKQPEYYFEPGRSTYRQTLFNSTAILLGVGMLSEPLAFALAGWIPGFILIVFYGFITCYTAKILARIIREDPNLRTYADIALKAFGRRSRVFTGLLFFLELFSVCVILVTLCGDSLHLVLPTFTSNQYKPMTIIALAPAMFLPLSILAYASLLGVLSTFSIMGCIMIDGLSKPDAPGSLWEPADTMLYGRDTRKIGVAFGLFMAGFGGHAVIPSLARDMQDPSEFDGMINWAFAIATFLYGVIGAAGYLMFGESVGEEISKNILEVPEYNRFLNNLTVWMLVFAPLTKFPLNMRPLSLTIEAWLGLDNLNPIQPHQNGGPPSPSERTARLLETSPRTSRHPIPLSDVQPSYSHISSIEESSVDMISSEELFKSTELDVLVPREVYDIPDEADEDWLCSITEGDGQRGTAYFGELITDSNMMFCSSSFASLKDERLVLFFCVKIPPINEEPPNAKAPPRELASFLLHLQITLDAKYIPAHANSNNRQTVRNAGLSLHLPPPRSESYQKNTQTQANGLSIFPPNTPNPTPTTGEADRVYARSNSAEGTILESYVWGDTARDEPPGRNFALLWAVSQKRWIAVYRMTLGIAFLRTTFHDPLLSLTASTTLREKALAITPDRKTLFDTLRLGETQSRSLNATGITIMEDLDNQPNGRLHGLQEANLLGGLTLGELQYLFHHSNVFDFKGIYIGPIRSLENPDKLTFPTSRLSSTFRRAAFSLPPATPMTHPLTTPATIANTQSTTPILRKSFLKVLQTLTGFQIRMKSVSVPYVIIPETLENERERWAAGSEERTIVLSVEITYGDITNGSKSKSSGFVIEDVEVSVGGEGANSYLLRWDRDGVQDTKLIFPLFISSADQFNLLYAIRFWRQSDADDIADALRSGVNGDLHPTFQLDLQRPVAIIVHGRPFDVMHPDDLNTINHQKETSRVRYNAQRFRSRWNCILDLSNQSDSVPEPHSPQDALPTPATPFPTVNSVAKRLLERRLGLDKRHTIGEVALPSPRLNSSLTHPYRSSTSMLKSSVKIQSPSSAVNGRANTPPSVFVKGHSRIPSTTAITNIPSAQPSPTSPENEHPPITPAYPSYPTDVFPMTPVAQSPIANFRASASHFVESHREGGLTTLISPLTHAPAKENYMSERSPPIIVSIGLLRSGGDHLSDTIYPLDVFSLEIFIFNKSERTRRLEVSHYEHGRHKHSMSMQLGTNVDSSSKLKKPPGLIPLENRVRVGPLRPHTCQSVTMRFLALRPGVHPISSLTLTDVETDFSKNLKSVMDVVIHEPVKSSRLLHVEL</sequence>
<evidence type="ECO:0000256" key="5">
    <source>
        <dbReference type="ARBA" id="ARBA00022970"/>
    </source>
</evidence>
<gene>
    <name evidence="12" type="ORF">Clacol_002981</name>
</gene>
<comment type="subcellular location">
    <subcellularLocation>
        <location evidence="1">Membrane</location>
        <topology evidence="1">Multi-pass membrane protein</topology>
    </subcellularLocation>
</comment>
<evidence type="ECO:0000259" key="10">
    <source>
        <dbReference type="Pfam" id="PF01490"/>
    </source>
</evidence>
<organism evidence="12 13">
    <name type="scientific">Clathrus columnatus</name>
    <dbReference type="NCBI Taxonomy" id="1419009"/>
    <lineage>
        <taxon>Eukaryota</taxon>
        <taxon>Fungi</taxon>
        <taxon>Dikarya</taxon>
        <taxon>Basidiomycota</taxon>
        <taxon>Agaricomycotina</taxon>
        <taxon>Agaricomycetes</taxon>
        <taxon>Phallomycetidae</taxon>
        <taxon>Phallales</taxon>
        <taxon>Clathraceae</taxon>
        <taxon>Clathrus</taxon>
    </lineage>
</organism>
<evidence type="ECO:0000256" key="8">
    <source>
        <dbReference type="SAM" id="MobiDB-lite"/>
    </source>
</evidence>
<dbReference type="Pfam" id="PF12735">
    <property type="entry name" value="IgD3_Trs65"/>
    <property type="match status" value="1"/>
</dbReference>
<keyword evidence="6 9" id="KW-1133">Transmembrane helix</keyword>
<dbReference type="PANTHER" id="PTHR22950">
    <property type="entry name" value="AMINO ACID TRANSPORTER"/>
    <property type="match status" value="1"/>
</dbReference>
<evidence type="ECO:0000313" key="12">
    <source>
        <dbReference type="EMBL" id="GJJ08762.1"/>
    </source>
</evidence>
<feature type="region of interest" description="Disordered" evidence="8">
    <location>
        <begin position="1208"/>
        <end position="1230"/>
    </location>
</feature>